<dbReference type="AlphaFoldDB" id="A0A7I4Y025"/>
<feature type="region of interest" description="Disordered" evidence="1">
    <location>
        <begin position="359"/>
        <end position="381"/>
    </location>
</feature>
<dbReference type="GO" id="GO:0051049">
    <property type="term" value="P:regulation of transport"/>
    <property type="evidence" value="ECO:0007669"/>
    <property type="project" value="TreeGrafter"/>
</dbReference>
<dbReference type="Gene3D" id="1.20.1270.60">
    <property type="entry name" value="Arfaptin homology (AH) domain/BAR domain"/>
    <property type="match status" value="1"/>
</dbReference>
<accession>A0A7I4Y025</accession>
<dbReference type="WBParaSite" id="HCON_00030010-00001">
    <property type="protein sequence ID" value="HCON_00030010-00001"/>
    <property type="gene ID" value="HCON_00030010"/>
</dbReference>
<dbReference type="Proteomes" id="UP000025227">
    <property type="component" value="Unplaced"/>
</dbReference>
<organism evidence="3 4">
    <name type="scientific">Haemonchus contortus</name>
    <name type="common">Barber pole worm</name>
    <dbReference type="NCBI Taxonomy" id="6289"/>
    <lineage>
        <taxon>Eukaryota</taxon>
        <taxon>Metazoa</taxon>
        <taxon>Ecdysozoa</taxon>
        <taxon>Nematoda</taxon>
        <taxon>Chromadorea</taxon>
        <taxon>Rhabditida</taxon>
        <taxon>Rhabditina</taxon>
        <taxon>Rhabditomorpha</taxon>
        <taxon>Strongyloidea</taxon>
        <taxon>Trichostrongylidae</taxon>
        <taxon>Haemonchus</taxon>
    </lineage>
</organism>
<dbReference type="Pfam" id="PF06456">
    <property type="entry name" value="Arfaptin"/>
    <property type="match status" value="1"/>
</dbReference>
<dbReference type="OrthoDB" id="2126778at2759"/>
<proteinExistence type="predicted"/>
<evidence type="ECO:0000313" key="4">
    <source>
        <dbReference type="WBParaSite" id="HCON_00030010-00001"/>
    </source>
</evidence>
<dbReference type="GO" id="GO:0005794">
    <property type="term" value="C:Golgi apparatus"/>
    <property type="evidence" value="ECO:0007669"/>
    <property type="project" value="TreeGrafter"/>
</dbReference>
<dbReference type="InterPro" id="IPR027267">
    <property type="entry name" value="AH/BAR_dom_sf"/>
</dbReference>
<feature type="region of interest" description="Disordered" evidence="1">
    <location>
        <begin position="298"/>
        <end position="320"/>
    </location>
</feature>
<evidence type="ECO:0000313" key="3">
    <source>
        <dbReference type="Proteomes" id="UP000025227"/>
    </source>
</evidence>
<dbReference type="PROSITE" id="PS50870">
    <property type="entry name" value="AH"/>
    <property type="match status" value="1"/>
</dbReference>
<name>A0A7I4Y025_HAECO</name>
<reference evidence="4" key="1">
    <citation type="submission" date="2020-12" db="UniProtKB">
        <authorList>
            <consortium name="WormBaseParasite"/>
        </authorList>
    </citation>
    <scope>IDENTIFICATION</scope>
    <source>
        <strain evidence="4">MHco3</strain>
    </source>
</reference>
<dbReference type="SMART" id="SM01015">
    <property type="entry name" value="Arfaptin"/>
    <property type="match status" value="1"/>
</dbReference>
<dbReference type="OMA" id="YVLTHYQ"/>
<feature type="domain" description="AH" evidence="2">
    <location>
        <begin position="55"/>
        <end position="259"/>
    </location>
</feature>
<feature type="compositionally biased region" description="Pro residues" evidence="1">
    <location>
        <begin position="395"/>
        <end position="405"/>
    </location>
</feature>
<dbReference type="PANTHER" id="PTHR10164">
    <property type="entry name" value="ISLET CELL AUTOANTIGEN 1"/>
    <property type="match status" value="1"/>
</dbReference>
<sequence length="487" mass="55134">MATRHYESNTSGMNFDRFLDKFDESTLVTMKRHYWTAKQLLRTKLGKKEDEHLQASDASLDSKLTLFRSVRSTSESLLACIENYQGLLLDSTLCENELGRYLKDQGKADKREDTGRMMVALGRALMFSSHQRAAVRVPLIRFYQELQVFTERAIFDCAQTVEAVERARLEYRGSLLWMKKTSEELDPDTDRQLEKFREAQSAVRVNKEKLDKLKIDTLQKVDLLSASRSNLLSHLLGKYLDMLCAFYERTCRAYSALSANLSTFQHYDFEILKDLIEPSKKVARTVRQASMEKEAREAEYARVANEEEGEEPVGNLLNFDEEPEGSLKKYLFGRESPVEAKVEEAEEERTESPLGLLDFEAEPVGSDPPQPQQSNKFHIGPLPPLIDAEAEVPLLTPPPRAPPTQPLLSIARPSSHVDNNTDESGYSVQDLFPLVGQTKPAAPSQDSIIDLLGAPSTQFPNPFDESKTTEWDLLLSQCDIQQSSDLI</sequence>
<dbReference type="InterPro" id="IPR010504">
    <property type="entry name" value="AH_dom"/>
</dbReference>
<dbReference type="PANTHER" id="PTHR10164:SF4">
    <property type="entry name" value="GH23156P"/>
    <property type="match status" value="1"/>
</dbReference>
<feature type="region of interest" description="Disordered" evidence="1">
    <location>
        <begin position="395"/>
        <end position="425"/>
    </location>
</feature>
<keyword evidence="3" id="KW-1185">Reference proteome</keyword>
<dbReference type="FunFam" id="1.20.1270.60:FF:000068">
    <property type="entry name" value="Islet cell autoantigen"/>
    <property type="match status" value="1"/>
</dbReference>
<dbReference type="GO" id="GO:0019904">
    <property type="term" value="F:protein domain specific binding"/>
    <property type="evidence" value="ECO:0007669"/>
    <property type="project" value="InterPro"/>
</dbReference>
<evidence type="ECO:0000256" key="1">
    <source>
        <dbReference type="SAM" id="MobiDB-lite"/>
    </source>
</evidence>
<evidence type="ECO:0000259" key="2">
    <source>
        <dbReference type="PROSITE" id="PS50870"/>
    </source>
</evidence>
<dbReference type="InterPro" id="IPR024114">
    <property type="entry name" value="Islet_autoAg_Ica1/Ica1-like"/>
</dbReference>
<dbReference type="SUPFAM" id="SSF103657">
    <property type="entry name" value="BAR/IMD domain-like"/>
    <property type="match status" value="1"/>
</dbReference>
<feature type="compositionally biased region" description="Polar residues" evidence="1">
    <location>
        <begin position="416"/>
        <end position="425"/>
    </location>
</feature>
<protein>
    <submittedName>
        <fullName evidence="4">AH domain-containing protein</fullName>
    </submittedName>
</protein>